<accession>A0A8S1QEQ7</accession>
<reference evidence="2" key="1">
    <citation type="submission" date="2021-01" db="EMBL/GenBank/DDBJ databases">
        <authorList>
            <consortium name="Genoscope - CEA"/>
            <person name="William W."/>
        </authorList>
    </citation>
    <scope>NUCLEOTIDE SEQUENCE</scope>
</reference>
<sequence>MQKQPLKLIQTPSTYVTKTPEKAINTSPFRGCSFSDKQQMTPLKYNMGYPQVQQTINQNLQPQFPYYENNTSPFRQETKEQLLQRILNLEDNLRVINRKYDQLKEELDKERIRKCETDRSYSQIYQKCQDYEKDLQKQQQMVKGNENKYKQIQKELIEYKEKLSERDNEIIEQKTVQEKFQRILKQKEKEINELKQKLKEEKDFRLCESDRLIQEFSQTYNELSQQNDQLIQENNELKITILEFDNQNRSLSSKKQSEQNFQTNTDFLDDPELRQIIQEYLTNNDEYYLHQIPEKQLRTCIQIIKDIFQTIPSRQLKEIKSQQFQQPKQINEEIEINLQEVRKKREFLIKEIKQKMERIVKQKEFNIMEFNDLQREIEELKKELSSIENLIQQMEQSLLLNPHRNSCVSFDNEEFQ</sequence>
<keyword evidence="3" id="KW-1185">Reference proteome</keyword>
<dbReference type="EMBL" id="CAJJDM010000164">
    <property type="protein sequence ID" value="CAD8114328.1"/>
    <property type="molecule type" value="Genomic_DNA"/>
</dbReference>
<name>A0A8S1QEQ7_PARPR</name>
<organism evidence="2 3">
    <name type="scientific">Paramecium primaurelia</name>
    <dbReference type="NCBI Taxonomy" id="5886"/>
    <lineage>
        <taxon>Eukaryota</taxon>
        <taxon>Sar</taxon>
        <taxon>Alveolata</taxon>
        <taxon>Ciliophora</taxon>
        <taxon>Intramacronucleata</taxon>
        <taxon>Oligohymenophorea</taxon>
        <taxon>Peniculida</taxon>
        <taxon>Parameciidae</taxon>
        <taxon>Paramecium</taxon>
    </lineage>
</organism>
<dbReference type="Proteomes" id="UP000688137">
    <property type="component" value="Unassembled WGS sequence"/>
</dbReference>
<dbReference type="OMA" id="PQFPYYE"/>
<evidence type="ECO:0000313" key="2">
    <source>
        <dbReference type="EMBL" id="CAD8114328.1"/>
    </source>
</evidence>
<protein>
    <submittedName>
        <fullName evidence="2">Uncharacterized protein</fullName>
    </submittedName>
</protein>
<comment type="caution">
    <text evidence="2">The sequence shown here is derived from an EMBL/GenBank/DDBJ whole genome shotgun (WGS) entry which is preliminary data.</text>
</comment>
<gene>
    <name evidence="2" type="ORF">PPRIM_AZ9-3.1.T1590060</name>
</gene>
<feature type="coiled-coil region" evidence="1">
    <location>
        <begin position="331"/>
        <end position="397"/>
    </location>
</feature>
<proteinExistence type="predicted"/>
<evidence type="ECO:0000256" key="1">
    <source>
        <dbReference type="SAM" id="Coils"/>
    </source>
</evidence>
<feature type="coiled-coil region" evidence="1">
    <location>
        <begin position="79"/>
        <end position="247"/>
    </location>
</feature>
<keyword evidence="1" id="KW-0175">Coiled coil</keyword>
<evidence type="ECO:0000313" key="3">
    <source>
        <dbReference type="Proteomes" id="UP000688137"/>
    </source>
</evidence>
<dbReference type="AlphaFoldDB" id="A0A8S1QEQ7"/>